<name>A0A095SYT1_9FLAO</name>
<feature type="transmembrane region" description="Helical" evidence="8">
    <location>
        <begin position="75"/>
        <end position="95"/>
    </location>
</feature>
<dbReference type="eggNOG" id="COG0730">
    <property type="taxonomic scope" value="Bacteria"/>
</dbReference>
<keyword evidence="3" id="KW-0813">Transport</keyword>
<dbReference type="STRING" id="1453498.LG45_02815"/>
<reference evidence="9 10" key="1">
    <citation type="submission" date="2014-09" db="EMBL/GenBank/DDBJ databases">
        <title>Whole Genome Shotgun of Flavobacterium aquatile LMG 4008.</title>
        <authorList>
            <person name="Gale A.N."/>
            <person name="Pipes S.E."/>
            <person name="Newman J.D."/>
        </authorList>
    </citation>
    <scope>NUCLEOTIDE SEQUENCE [LARGE SCALE GENOMIC DNA]</scope>
    <source>
        <strain evidence="9 10">LMG 4008</strain>
    </source>
</reference>
<feature type="transmembrane region" description="Helical" evidence="8">
    <location>
        <begin position="107"/>
        <end position="126"/>
    </location>
</feature>
<sequence length="253" mass="28533">MSTYLEFIFLFIIAIIGGVLNKTISGAWFIVFPSLIYNGIQPVIGNSTTAMILWSEQIATSEINKRNHEISKKNIQFMVFISAIGGFIGAFLLATLSQEIFKKIAPYLLLFSWFLFAFYHQILIYINSLFEDKKNFKYSHWQLIPLFLLGIYGGYFGAALGMLIFALYSFYGVKNKTNLEALIILILLVNNGIAILVYVWSGLIYWPYATIMIAGCIIGGNLGKKFEPKINLTVVKKILSVIGAIVTLYFLNL</sequence>
<evidence type="ECO:0000256" key="3">
    <source>
        <dbReference type="ARBA" id="ARBA00022448"/>
    </source>
</evidence>
<dbReference type="RefSeq" id="WP_035124148.1">
    <property type="nucleotide sequence ID" value="NZ_JRHH01000001.1"/>
</dbReference>
<keyword evidence="6 8" id="KW-1133">Transmembrane helix</keyword>
<feature type="transmembrane region" description="Helical" evidence="8">
    <location>
        <begin position="7"/>
        <end position="31"/>
    </location>
</feature>
<comment type="caution">
    <text evidence="9">The sequence shown here is derived from an EMBL/GenBank/DDBJ whole genome shotgun (WGS) entry which is preliminary data.</text>
</comment>
<dbReference type="OrthoDB" id="9807082at2"/>
<dbReference type="AlphaFoldDB" id="A0A095SYT1"/>
<evidence type="ECO:0000313" key="10">
    <source>
        <dbReference type="Proteomes" id="UP000029554"/>
    </source>
</evidence>
<evidence type="ECO:0000256" key="6">
    <source>
        <dbReference type="ARBA" id="ARBA00022989"/>
    </source>
</evidence>
<dbReference type="EMBL" id="JRHH01000001">
    <property type="protein sequence ID" value="KGD69707.1"/>
    <property type="molecule type" value="Genomic_DNA"/>
</dbReference>
<feature type="transmembrane region" description="Helical" evidence="8">
    <location>
        <begin position="205"/>
        <end position="222"/>
    </location>
</feature>
<comment type="similarity">
    <text evidence="2 8">Belongs to the 4-toluene sulfonate uptake permease (TSUP) (TC 2.A.102) family.</text>
</comment>
<comment type="subcellular location">
    <subcellularLocation>
        <location evidence="1 8">Cell membrane</location>
        <topology evidence="1 8">Multi-pass membrane protein</topology>
    </subcellularLocation>
</comment>
<dbReference type="Proteomes" id="UP000029554">
    <property type="component" value="Unassembled WGS sequence"/>
</dbReference>
<evidence type="ECO:0000256" key="2">
    <source>
        <dbReference type="ARBA" id="ARBA00009142"/>
    </source>
</evidence>
<gene>
    <name evidence="9" type="ORF">LG45_02815</name>
</gene>
<dbReference type="PANTHER" id="PTHR30269">
    <property type="entry name" value="TRANSMEMBRANE PROTEIN YFCA"/>
    <property type="match status" value="1"/>
</dbReference>
<accession>A0A095SYT1</accession>
<evidence type="ECO:0000256" key="1">
    <source>
        <dbReference type="ARBA" id="ARBA00004651"/>
    </source>
</evidence>
<keyword evidence="7 8" id="KW-0472">Membrane</keyword>
<evidence type="ECO:0000256" key="4">
    <source>
        <dbReference type="ARBA" id="ARBA00022475"/>
    </source>
</evidence>
<evidence type="ECO:0000313" key="9">
    <source>
        <dbReference type="EMBL" id="KGD69707.1"/>
    </source>
</evidence>
<dbReference type="GO" id="GO:0005886">
    <property type="term" value="C:plasma membrane"/>
    <property type="evidence" value="ECO:0007669"/>
    <property type="project" value="UniProtKB-SubCell"/>
</dbReference>
<feature type="transmembrane region" description="Helical" evidence="8">
    <location>
        <begin position="182"/>
        <end position="199"/>
    </location>
</feature>
<keyword evidence="5 8" id="KW-0812">Transmembrane</keyword>
<keyword evidence="10" id="KW-1185">Reference proteome</keyword>
<proteinExistence type="inferred from homology"/>
<feature type="transmembrane region" description="Helical" evidence="8">
    <location>
        <begin position="234"/>
        <end position="251"/>
    </location>
</feature>
<evidence type="ECO:0000256" key="8">
    <source>
        <dbReference type="RuleBase" id="RU363041"/>
    </source>
</evidence>
<organism evidence="9 10">
    <name type="scientific">Flavobacterium aquatile LMG 4008 = ATCC 11947</name>
    <dbReference type="NCBI Taxonomy" id="1453498"/>
    <lineage>
        <taxon>Bacteria</taxon>
        <taxon>Pseudomonadati</taxon>
        <taxon>Bacteroidota</taxon>
        <taxon>Flavobacteriia</taxon>
        <taxon>Flavobacteriales</taxon>
        <taxon>Flavobacteriaceae</taxon>
        <taxon>Flavobacterium</taxon>
    </lineage>
</organism>
<keyword evidence="4 8" id="KW-1003">Cell membrane</keyword>
<protein>
    <recommendedName>
        <fullName evidence="8">Probable membrane transporter protein</fullName>
    </recommendedName>
</protein>
<evidence type="ECO:0000256" key="5">
    <source>
        <dbReference type="ARBA" id="ARBA00022692"/>
    </source>
</evidence>
<dbReference type="PANTHER" id="PTHR30269:SF0">
    <property type="entry name" value="MEMBRANE TRANSPORTER PROTEIN YFCA-RELATED"/>
    <property type="match status" value="1"/>
</dbReference>
<feature type="transmembrane region" description="Helical" evidence="8">
    <location>
        <begin position="146"/>
        <end position="170"/>
    </location>
</feature>
<evidence type="ECO:0000256" key="7">
    <source>
        <dbReference type="ARBA" id="ARBA00023136"/>
    </source>
</evidence>
<dbReference type="InterPro" id="IPR002781">
    <property type="entry name" value="TM_pro_TauE-like"/>
</dbReference>
<dbReference type="InterPro" id="IPR052017">
    <property type="entry name" value="TSUP"/>
</dbReference>
<dbReference type="Pfam" id="PF01925">
    <property type="entry name" value="TauE"/>
    <property type="match status" value="1"/>
</dbReference>